<name>A5B3V8_VITVI</name>
<accession>A5B3V8</accession>
<evidence type="ECO:0000313" key="1">
    <source>
        <dbReference type="EMBL" id="CAN82822.1"/>
    </source>
</evidence>
<gene>
    <name evidence="1" type="ORF">VITISV_041236</name>
</gene>
<dbReference type="EMBL" id="AM445750">
    <property type="protein sequence ID" value="CAN82822.1"/>
    <property type="molecule type" value="Genomic_DNA"/>
</dbReference>
<protein>
    <submittedName>
        <fullName evidence="1">Uncharacterized protein</fullName>
    </submittedName>
</protein>
<sequence length="204" mass="23083">MESRVVHIINNTELFVASIVLSSQLRVAHGIHSPKLFIAFKSLSSRPEVIHVNHNLELFIVSKDLSFLITKAIRDVRTGRPDTPSEGSGIWAVASWWNDVASSFHQGRNSIQPTFHLLLIFNIWNSVCRHFTLSGYLTSGWERRTFQLPRSDMSGSSDRIFHIRCLTLDGRGGHFNFLSQTCPDPLIALTWRVFLSVYSAAVFS</sequence>
<dbReference type="AlphaFoldDB" id="A5B3V8"/>
<reference evidence="1" key="1">
    <citation type="journal article" date="2007" name="PLoS ONE">
        <title>The first genome sequence of an elite grapevine cultivar (Pinot noir Vitis vinifera L.): coping with a highly heterozygous genome.</title>
        <authorList>
            <person name="Velasco R."/>
            <person name="Zharkikh A."/>
            <person name="Troggio M."/>
            <person name="Cartwright D.A."/>
            <person name="Cestaro A."/>
            <person name="Pruss D."/>
            <person name="Pindo M."/>
            <person name="FitzGerald L.M."/>
            <person name="Vezzulli S."/>
            <person name="Reid J."/>
            <person name="Malacarne G."/>
            <person name="Iliev D."/>
            <person name="Coppola G."/>
            <person name="Wardell B."/>
            <person name="Micheletti D."/>
            <person name="Macalma T."/>
            <person name="Facci M."/>
            <person name="Mitchell J.T."/>
            <person name="Perazzolli M."/>
            <person name="Eldredge G."/>
            <person name="Gatto P."/>
            <person name="Oyzerski R."/>
            <person name="Moretto M."/>
            <person name="Gutin N."/>
            <person name="Stefanini M."/>
            <person name="Chen Y."/>
            <person name="Segala C."/>
            <person name="Davenport C."/>
            <person name="Dematte L."/>
            <person name="Mraz A."/>
            <person name="Battilana J."/>
            <person name="Stormo K."/>
            <person name="Costa F."/>
            <person name="Tao Q."/>
            <person name="Si-Ammour A."/>
            <person name="Harkins T."/>
            <person name="Lackey A."/>
            <person name="Perbost C."/>
            <person name="Taillon B."/>
            <person name="Stella A."/>
            <person name="Solovyev V."/>
            <person name="Fawcett J.A."/>
            <person name="Sterck L."/>
            <person name="Vandepoele K."/>
            <person name="Grando S.M."/>
            <person name="Toppo S."/>
            <person name="Moser C."/>
            <person name="Lanchbury J."/>
            <person name="Bogden R."/>
            <person name="Skolnick M."/>
            <person name="Sgaramella V."/>
            <person name="Bhatnagar S.K."/>
            <person name="Fontana P."/>
            <person name="Gutin A."/>
            <person name="Van de Peer Y."/>
            <person name="Salamini F."/>
            <person name="Viola R."/>
        </authorList>
    </citation>
    <scope>NUCLEOTIDE SEQUENCE</scope>
</reference>
<proteinExistence type="predicted"/>
<organism evidence="1">
    <name type="scientific">Vitis vinifera</name>
    <name type="common">Grape</name>
    <dbReference type="NCBI Taxonomy" id="29760"/>
    <lineage>
        <taxon>Eukaryota</taxon>
        <taxon>Viridiplantae</taxon>
        <taxon>Streptophyta</taxon>
        <taxon>Embryophyta</taxon>
        <taxon>Tracheophyta</taxon>
        <taxon>Spermatophyta</taxon>
        <taxon>Magnoliopsida</taxon>
        <taxon>eudicotyledons</taxon>
        <taxon>Gunneridae</taxon>
        <taxon>Pentapetalae</taxon>
        <taxon>rosids</taxon>
        <taxon>Vitales</taxon>
        <taxon>Vitaceae</taxon>
        <taxon>Viteae</taxon>
        <taxon>Vitis</taxon>
    </lineage>
</organism>